<evidence type="ECO:0000259" key="1">
    <source>
        <dbReference type="Pfam" id="PF05168"/>
    </source>
</evidence>
<dbReference type="RefSeq" id="WP_167387111.1">
    <property type="nucleotide sequence ID" value="NZ_JBHEEP010000029.1"/>
</dbReference>
<name>A0A256GWH5_9HYPH</name>
<sequence>MGGGGLVVAREDIVRARGLLANGEEFLPSPAQAENGDPRDTCYMTAIAAELGLKAYLSSQGWSDDRCRQDIRHDLEKGLSHADKSGMVGTGDDLGDVIAVLNAYYQCHAFDRFDSDPAFASKARAEVARLLDVVRPYVEASGGR</sequence>
<reference evidence="2 3" key="1">
    <citation type="submission" date="2017-07" db="EMBL/GenBank/DDBJ databases">
        <title>Draft genome of Ochrobactrum lupini type strain LUP21.</title>
        <authorList>
            <person name="Krzyzanowska D.M."/>
            <person name="Jafra S."/>
        </authorList>
    </citation>
    <scope>NUCLEOTIDE SEQUENCE [LARGE SCALE GENOMIC DNA]</scope>
    <source>
        <strain evidence="2 3">LUP21</strain>
    </source>
</reference>
<feature type="domain" description="HEPN" evidence="1">
    <location>
        <begin position="32"/>
        <end position="134"/>
    </location>
</feature>
<dbReference type="EMBL" id="NNRN01000043">
    <property type="protein sequence ID" value="OYR30901.1"/>
    <property type="molecule type" value="Genomic_DNA"/>
</dbReference>
<comment type="caution">
    <text evidence="2">The sequence shown here is derived from an EMBL/GenBank/DDBJ whole genome shotgun (WGS) entry which is preliminary data.</text>
</comment>
<evidence type="ECO:0000313" key="2">
    <source>
        <dbReference type="EMBL" id="OYR30901.1"/>
    </source>
</evidence>
<dbReference type="AlphaFoldDB" id="A0A256GWH5"/>
<proteinExistence type="predicted"/>
<organism evidence="2 3">
    <name type="scientific">Brucella lupini</name>
    <dbReference type="NCBI Taxonomy" id="255457"/>
    <lineage>
        <taxon>Bacteria</taxon>
        <taxon>Pseudomonadati</taxon>
        <taxon>Pseudomonadota</taxon>
        <taxon>Alphaproteobacteria</taxon>
        <taxon>Hyphomicrobiales</taxon>
        <taxon>Brucellaceae</taxon>
        <taxon>Brucella/Ochrobactrum group</taxon>
        <taxon>Brucella</taxon>
    </lineage>
</organism>
<gene>
    <name evidence="2" type="ORF">CES86_1630</name>
</gene>
<protein>
    <submittedName>
        <fullName evidence="2">HEPN domain protein</fullName>
    </submittedName>
</protein>
<evidence type="ECO:0000313" key="3">
    <source>
        <dbReference type="Proteomes" id="UP000216363"/>
    </source>
</evidence>
<dbReference type="InterPro" id="IPR007842">
    <property type="entry name" value="HEPN_dom"/>
</dbReference>
<dbReference type="Pfam" id="PF05168">
    <property type="entry name" value="HEPN"/>
    <property type="match status" value="1"/>
</dbReference>
<dbReference type="Proteomes" id="UP000216363">
    <property type="component" value="Unassembled WGS sequence"/>
</dbReference>
<accession>A0A256GWH5</accession>